<accession>A0AC11DYX6</accession>
<reference evidence="1" key="3">
    <citation type="submission" date="2025-09" db="UniProtKB">
        <authorList>
            <consortium name="Ensembl"/>
        </authorList>
    </citation>
    <scope>IDENTIFICATION</scope>
</reference>
<name>A0AC11DYX6_SHEEP</name>
<reference evidence="1" key="2">
    <citation type="submission" date="2025-08" db="UniProtKB">
        <authorList>
            <consortium name="Ensembl"/>
        </authorList>
    </citation>
    <scope>IDENTIFICATION</scope>
</reference>
<dbReference type="Ensembl" id="ENSOART00020046028.1">
    <property type="protein sequence ID" value="ENSOARP00020049073.1"/>
    <property type="gene ID" value="ENSOARG00020001299.2"/>
</dbReference>
<gene>
    <name evidence="1" type="primary">NDUFA10</name>
</gene>
<sequence>MALRFLRLVPASSASRGLAAVAPRVGGIHTSVQRKLQYGPLAYILGEKTTKKMTENSKLITVDGNICSGKSKLAKEVAEKLGLKHFPEAGIHYADSTTGDGKPLPVRFSGNCSLEKFYDDPKSNDGNSYRLQAWLYASRLLQYADALEHLLSTGQGVVLERSIYSDFVFLEAMYRQGFIRKQCVDHYNQVKKVTICEYLPPHVVIYVDVPVSEVQSRIQKKGNVTQPSCPRPASLCGHIHGGGAYTWWETDSLVAPRGPGCARAIPRVPAWRAAGGPACPLLPQDLGVHVPSPRCRHGGLRVALLAPCSPRTWVCTRRPPDAGMEGCGRPCLPPAPQDLGAQVLSPRCRHGGLRVALLALCSPGPGCACAIPQVPAWRAVGGPACPLLPRTWVLKYCPPGAGMEGCGWPCSPSAPQDLGVHAPSPRCRHGGLRAALLAPCSPGPPGPGTPALSPCAAPCSLARPPFLLLMAMLCRFLQVENRL</sequence>
<reference evidence="1" key="1">
    <citation type="submission" date="2020-11" db="EMBL/GenBank/DDBJ databases">
        <authorList>
            <person name="Davenport K.M."/>
            <person name="Bickhart D.M."/>
            <person name="Smith T.P.L."/>
            <person name="Murdoch B.M."/>
            <person name="Rosen B.D."/>
        </authorList>
    </citation>
    <scope>NUCLEOTIDE SEQUENCE [LARGE SCALE GENOMIC DNA]</scope>
    <source>
        <strain evidence="1">OAR_USU_Benz2616</strain>
    </source>
</reference>
<evidence type="ECO:0000313" key="1">
    <source>
        <dbReference type="Ensembl" id="ENSOARP00020049073.1"/>
    </source>
</evidence>
<organism evidence="1">
    <name type="scientific">Ovis aries</name>
    <name type="common">Sheep</name>
    <dbReference type="NCBI Taxonomy" id="9940"/>
    <lineage>
        <taxon>Eukaryota</taxon>
        <taxon>Metazoa</taxon>
        <taxon>Chordata</taxon>
        <taxon>Craniata</taxon>
        <taxon>Vertebrata</taxon>
        <taxon>Euteleostomi</taxon>
        <taxon>Mammalia</taxon>
        <taxon>Eutheria</taxon>
        <taxon>Laurasiatheria</taxon>
        <taxon>Artiodactyla</taxon>
        <taxon>Ruminantia</taxon>
        <taxon>Pecora</taxon>
        <taxon>Bovidae</taxon>
        <taxon>Caprinae</taxon>
        <taxon>Ovis</taxon>
    </lineage>
</organism>
<protein>
    <submittedName>
        <fullName evidence="1">Uncharacterized protein</fullName>
    </submittedName>
</protein>
<proteinExistence type="predicted"/>